<evidence type="ECO:0000256" key="9">
    <source>
        <dbReference type="SAM" id="Coils"/>
    </source>
</evidence>
<evidence type="ECO:0000256" key="4">
    <source>
        <dbReference type="ARBA" id="ARBA00022980"/>
    </source>
</evidence>
<keyword evidence="4" id="KW-0689">Ribosomal protein</keyword>
<dbReference type="PANTHER" id="PTHR34090">
    <property type="entry name" value="39S RIBOSOMAL PROTEIN L52, MITOCHONDRIAL"/>
    <property type="match status" value="1"/>
</dbReference>
<evidence type="ECO:0000256" key="2">
    <source>
        <dbReference type="ARBA" id="ARBA00007232"/>
    </source>
</evidence>
<keyword evidence="3" id="KW-0809">Transit peptide</keyword>
<dbReference type="AlphaFoldDB" id="A0A2P6MV35"/>
<evidence type="ECO:0000256" key="10">
    <source>
        <dbReference type="SAM" id="MobiDB-lite"/>
    </source>
</evidence>
<organism evidence="11 12">
    <name type="scientific">Planoprotostelium fungivorum</name>
    <dbReference type="NCBI Taxonomy" id="1890364"/>
    <lineage>
        <taxon>Eukaryota</taxon>
        <taxon>Amoebozoa</taxon>
        <taxon>Evosea</taxon>
        <taxon>Variosea</taxon>
        <taxon>Cavosteliida</taxon>
        <taxon>Cavosteliaceae</taxon>
        <taxon>Planoprotostelium</taxon>
    </lineage>
</organism>
<dbReference type="GO" id="GO:0003735">
    <property type="term" value="F:structural constituent of ribosome"/>
    <property type="evidence" value="ECO:0007669"/>
    <property type="project" value="InterPro"/>
</dbReference>
<dbReference type="Proteomes" id="UP000241769">
    <property type="component" value="Unassembled WGS sequence"/>
</dbReference>
<evidence type="ECO:0000313" key="12">
    <source>
        <dbReference type="Proteomes" id="UP000241769"/>
    </source>
</evidence>
<evidence type="ECO:0000256" key="5">
    <source>
        <dbReference type="ARBA" id="ARBA00023128"/>
    </source>
</evidence>
<evidence type="ECO:0000256" key="6">
    <source>
        <dbReference type="ARBA" id="ARBA00023274"/>
    </source>
</evidence>
<feature type="compositionally biased region" description="Basic and acidic residues" evidence="10">
    <location>
        <begin position="35"/>
        <end position="55"/>
    </location>
</feature>
<dbReference type="Pfam" id="PF18699">
    <property type="entry name" value="MRPL52"/>
    <property type="match status" value="1"/>
</dbReference>
<dbReference type="PANTHER" id="PTHR34090:SF1">
    <property type="entry name" value="LARGE RIBOSOMAL SUBUNIT PROTEIN ML52"/>
    <property type="match status" value="1"/>
</dbReference>
<comment type="caution">
    <text evidence="11">The sequence shown here is derived from an EMBL/GenBank/DDBJ whole genome shotgun (WGS) entry which is preliminary data.</text>
</comment>
<keyword evidence="9" id="KW-0175">Coiled coil</keyword>
<evidence type="ECO:0000313" key="11">
    <source>
        <dbReference type="EMBL" id="PRP75554.1"/>
    </source>
</evidence>
<reference evidence="11 12" key="1">
    <citation type="journal article" date="2018" name="Genome Biol. Evol.">
        <title>Multiple Roots of Fruiting Body Formation in Amoebozoa.</title>
        <authorList>
            <person name="Hillmann F."/>
            <person name="Forbes G."/>
            <person name="Novohradska S."/>
            <person name="Ferling I."/>
            <person name="Riege K."/>
            <person name="Groth M."/>
            <person name="Westermann M."/>
            <person name="Marz M."/>
            <person name="Spaller T."/>
            <person name="Winckler T."/>
            <person name="Schaap P."/>
            <person name="Glockner G."/>
        </authorList>
    </citation>
    <scope>NUCLEOTIDE SEQUENCE [LARGE SCALE GENOMIC DNA]</scope>
    <source>
        <strain evidence="11 12">Jena</strain>
    </source>
</reference>
<feature type="compositionally biased region" description="Polar residues" evidence="10">
    <location>
        <begin position="16"/>
        <end position="28"/>
    </location>
</feature>
<evidence type="ECO:0000256" key="3">
    <source>
        <dbReference type="ARBA" id="ARBA00022946"/>
    </source>
</evidence>
<dbReference type="GO" id="GO:0005762">
    <property type="term" value="C:mitochondrial large ribosomal subunit"/>
    <property type="evidence" value="ECO:0007669"/>
    <property type="project" value="InterPro"/>
</dbReference>
<dbReference type="OrthoDB" id="10249237at2759"/>
<keyword evidence="5" id="KW-0496">Mitochondrion</keyword>
<dbReference type="InParanoid" id="A0A2P6MV35"/>
<sequence length="106" mass="12140">MSSLLRSALKPNFNFGKSNTRTFSSTTPKPAGQKWRLERGLDRSGNKRGTLRENPDFSYAADGKPGPVSAETLKMYRVDKREIERAQRLLKEMEEDIKIGNVQQFY</sequence>
<dbReference type="InterPro" id="IPR034596">
    <property type="entry name" value="Ribosomal_mL52"/>
</dbReference>
<proteinExistence type="inferred from homology"/>
<comment type="subcellular location">
    <subcellularLocation>
        <location evidence="1">Mitochondrion</location>
    </subcellularLocation>
</comment>
<gene>
    <name evidence="11" type="ORF">PROFUN_09040</name>
</gene>
<dbReference type="GO" id="GO:0032543">
    <property type="term" value="P:mitochondrial translation"/>
    <property type="evidence" value="ECO:0007669"/>
    <property type="project" value="InterPro"/>
</dbReference>
<evidence type="ECO:0000256" key="7">
    <source>
        <dbReference type="ARBA" id="ARBA00035181"/>
    </source>
</evidence>
<keyword evidence="12" id="KW-1185">Reference proteome</keyword>
<protein>
    <recommendedName>
        <fullName evidence="7">Large ribosomal subunit protein mL52</fullName>
    </recommendedName>
    <alternativeName>
        <fullName evidence="8">39S ribosomal protein L52, mitochondrial</fullName>
    </alternativeName>
</protein>
<comment type="similarity">
    <text evidence="2">Belongs to the mitochondrion-specific ribosomal protein mL52 family.</text>
</comment>
<feature type="region of interest" description="Disordered" evidence="10">
    <location>
        <begin position="16"/>
        <end position="65"/>
    </location>
</feature>
<evidence type="ECO:0000256" key="1">
    <source>
        <dbReference type="ARBA" id="ARBA00004173"/>
    </source>
</evidence>
<dbReference type="EMBL" id="MDYQ01000378">
    <property type="protein sequence ID" value="PRP75554.1"/>
    <property type="molecule type" value="Genomic_DNA"/>
</dbReference>
<accession>A0A2P6MV35</accession>
<evidence type="ECO:0000256" key="8">
    <source>
        <dbReference type="ARBA" id="ARBA00035425"/>
    </source>
</evidence>
<keyword evidence="6" id="KW-0687">Ribonucleoprotein</keyword>
<name>A0A2P6MV35_9EUKA</name>
<feature type="coiled-coil region" evidence="9">
    <location>
        <begin position="76"/>
        <end position="103"/>
    </location>
</feature>